<reference evidence="1" key="1">
    <citation type="journal article" date="2020" name="Nature">
        <title>Giant virus diversity and host interactions through global metagenomics.</title>
        <authorList>
            <person name="Schulz F."/>
            <person name="Roux S."/>
            <person name="Paez-Espino D."/>
            <person name="Jungbluth S."/>
            <person name="Walsh D.A."/>
            <person name="Denef V.J."/>
            <person name="McMahon K.D."/>
            <person name="Konstantinidis K.T."/>
            <person name="Eloe-Fadrosh E.A."/>
            <person name="Kyrpides N.C."/>
            <person name="Woyke T."/>
        </authorList>
    </citation>
    <scope>NUCLEOTIDE SEQUENCE</scope>
    <source>
        <strain evidence="1">GVMAG-S-1101171-111</strain>
    </source>
</reference>
<dbReference type="EMBL" id="MN740807">
    <property type="protein sequence ID" value="QHS82895.1"/>
    <property type="molecule type" value="Genomic_DNA"/>
</dbReference>
<accession>A0A6C0AUJ1</accession>
<name>A0A6C0AUJ1_9ZZZZ</name>
<organism evidence="1">
    <name type="scientific">viral metagenome</name>
    <dbReference type="NCBI Taxonomy" id="1070528"/>
    <lineage>
        <taxon>unclassified sequences</taxon>
        <taxon>metagenomes</taxon>
        <taxon>organismal metagenomes</taxon>
    </lineage>
</organism>
<evidence type="ECO:0000313" key="1">
    <source>
        <dbReference type="EMBL" id="QHS82895.1"/>
    </source>
</evidence>
<sequence>MKMWSGLFPRNVKNHGLQHNAVNSGKGRIKVLA</sequence>
<dbReference type="AlphaFoldDB" id="A0A6C0AUJ1"/>
<protein>
    <submittedName>
        <fullName evidence="1">Uncharacterized protein</fullName>
    </submittedName>
</protein>
<proteinExistence type="predicted"/>